<dbReference type="InterPro" id="IPR011051">
    <property type="entry name" value="RmlC_Cupin_sf"/>
</dbReference>
<comment type="caution">
    <text evidence="1">The sequence shown here is derived from an EMBL/GenBank/DDBJ whole genome shotgun (WGS) entry which is preliminary data.</text>
</comment>
<sequence>MISAKQSEVIRGRSREILQSAGVVITDEEAASMEVADFGLDDIECNGLQLVIYKNTPRYCAKELVLLPGQTCPEHRHPPLSDGNPGKEETFRCRFGQVYLYVEGTPTPERQCTPPEVGKAYFTVWHEIALKPGEQYTIAPNTKHWFQAGNDGAVVTEFSSQSFDEYDIFTNPNIHRVP</sequence>
<dbReference type="RefSeq" id="WP_275472729.1">
    <property type="nucleotide sequence ID" value="NZ_CP162940.1"/>
</dbReference>
<dbReference type="SUPFAM" id="SSF51182">
    <property type="entry name" value="RmlC-like cupins"/>
    <property type="match status" value="1"/>
</dbReference>
<keyword evidence="1" id="KW-0413">Isomerase</keyword>
<dbReference type="Proteomes" id="UP001579974">
    <property type="component" value="Unassembled WGS sequence"/>
</dbReference>
<reference evidence="1 2" key="1">
    <citation type="journal article" date="2024" name="Int. J. Mol. Sci.">
        <title>Exploration of Alicyclobacillus spp. Genome in Search of Antibiotic Resistance.</title>
        <authorList>
            <person name="Bucka-Kolendo J."/>
            <person name="Kiousi D.E."/>
            <person name="Dekowska A."/>
            <person name="Mikolajczuk-Szczyrba A."/>
            <person name="Karadedos D.M."/>
            <person name="Michael P."/>
            <person name="Galanis A."/>
            <person name="Sokolowska B."/>
        </authorList>
    </citation>
    <scope>NUCLEOTIDE SEQUENCE [LARGE SCALE GENOMIC DNA]</scope>
    <source>
        <strain evidence="1 2">KKP 3000</strain>
    </source>
</reference>
<name>A0ABV5AA30_9BACL</name>
<proteinExistence type="predicted"/>
<evidence type="ECO:0000313" key="1">
    <source>
        <dbReference type="EMBL" id="MFB5189126.1"/>
    </source>
</evidence>
<dbReference type="InterPro" id="IPR014710">
    <property type="entry name" value="RmlC-like_jellyroll"/>
</dbReference>
<dbReference type="CDD" id="cd20308">
    <property type="entry name" value="cupin_YdaE"/>
    <property type="match status" value="1"/>
</dbReference>
<organism evidence="1 2">
    <name type="scientific">Alicyclobacillus fastidiosus</name>
    <dbReference type="NCBI Taxonomy" id="392011"/>
    <lineage>
        <taxon>Bacteria</taxon>
        <taxon>Bacillati</taxon>
        <taxon>Bacillota</taxon>
        <taxon>Bacilli</taxon>
        <taxon>Bacillales</taxon>
        <taxon>Alicyclobacillaceae</taxon>
        <taxon>Alicyclobacillus</taxon>
    </lineage>
</organism>
<protein>
    <submittedName>
        <fullName evidence="1">D-lyxose/D-mannose family sugar isomerase</fullName>
    </submittedName>
</protein>
<dbReference type="EMBL" id="JBDXSU010000002">
    <property type="protein sequence ID" value="MFB5189126.1"/>
    <property type="molecule type" value="Genomic_DNA"/>
</dbReference>
<dbReference type="Gene3D" id="2.60.120.10">
    <property type="entry name" value="Jelly Rolls"/>
    <property type="match status" value="1"/>
</dbReference>
<evidence type="ECO:0000313" key="2">
    <source>
        <dbReference type="Proteomes" id="UP001579974"/>
    </source>
</evidence>
<dbReference type="GO" id="GO:0016853">
    <property type="term" value="F:isomerase activity"/>
    <property type="evidence" value="ECO:0007669"/>
    <property type="project" value="UniProtKB-KW"/>
</dbReference>
<accession>A0ABV5AA30</accession>
<gene>
    <name evidence="1" type="ORF">KKP3000_002125</name>
</gene>
<keyword evidence="2" id="KW-1185">Reference proteome</keyword>